<dbReference type="KEGG" id="fgl:EM308_04245"/>
<dbReference type="Pfam" id="PF19852">
    <property type="entry name" value="DUF6327"/>
    <property type="match status" value="1"/>
</dbReference>
<accession>A0AAC9I255</accession>
<reference evidence="1 2" key="1">
    <citation type="submission" date="2016-10" db="EMBL/GenBank/DDBJ databases">
        <title>Flavobacterium gilvum sp. nov., isolated from stream water.</title>
        <authorList>
            <person name="Shin S.-K."/>
            <person name="Cho Y.-J."/>
            <person name="Yi H."/>
        </authorList>
    </citation>
    <scope>NUCLEOTIDE SEQUENCE [LARGE SCALE GENOMIC DNA]</scope>
    <source>
        <strain evidence="1 2">EM1308</strain>
    </source>
</reference>
<sequence length="84" mass="10022">MEKKKYSSYAEIENDLEILKLERQISYQKLVLNVQRTKDSITPENIVSGFLEPYKIKIPNSLRFIFKTITPYVMSYFLNRKRGN</sequence>
<evidence type="ECO:0000313" key="2">
    <source>
        <dbReference type="Proteomes" id="UP000175968"/>
    </source>
</evidence>
<dbReference type="InterPro" id="IPR046290">
    <property type="entry name" value="DUF6327"/>
</dbReference>
<dbReference type="RefSeq" id="WP_035639889.1">
    <property type="nucleotide sequence ID" value="NZ_CP017479.1"/>
</dbReference>
<dbReference type="AlphaFoldDB" id="A0AAC9I255"/>
<dbReference type="Proteomes" id="UP000175968">
    <property type="component" value="Chromosome"/>
</dbReference>
<name>A0AAC9I255_9FLAO</name>
<keyword evidence="2" id="KW-1185">Reference proteome</keyword>
<gene>
    <name evidence="1" type="ORF">EM308_04245</name>
</gene>
<dbReference type="EMBL" id="CP017479">
    <property type="protein sequence ID" value="AOW08776.1"/>
    <property type="molecule type" value="Genomic_DNA"/>
</dbReference>
<evidence type="ECO:0000313" key="1">
    <source>
        <dbReference type="EMBL" id="AOW08776.1"/>
    </source>
</evidence>
<protein>
    <submittedName>
        <fullName evidence="1">Uncharacterized protein</fullName>
    </submittedName>
</protein>
<proteinExistence type="predicted"/>
<organism evidence="1 2">
    <name type="scientific">Flavobacterium gilvum</name>
    <dbReference type="NCBI Taxonomy" id="1492737"/>
    <lineage>
        <taxon>Bacteria</taxon>
        <taxon>Pseudomonadati</taxon>
        <taxon>Bacteroidota</taxon>
        <taxon>Flavobacteriia</taxon>
        <taxon>Flavobacteriales</taxon>
        <taxon>Flavobacteriaceae</taxon>
        <taxon>Flavobacterium</taxon>
    </lineage>
</organism>